<dbReference type="Proteomes" id="UP000294847">
    <property type="component" value="Chromosome 2"/>
</dbReference>
<keyword evidence="3" id="KW-1133">Transmembrane helix</keyword>
<evidence type="ECO:0000256" key="4">
    <source>
        <dbReference type="ARBA" id="ARBA00023136"/>
    </source>
</evidence>
<evidence type="ECO:0000313" key="7">
    <source>
        <dbReference type="Proteomes" id="UP000294847"/>
    </source>
</evidence>
<dbReference type="GO" id="GO:0032126">
    <property type="term" value="C:eisosome"/>
    <property type="evidence" value="ECO:0007669"/>
    <property type="project" value="TreeGrafter"/>
</dbReference>
<organism evidence="6 7">
    <name type="scientific">Pyricularia oryzae</name>
    <name type="common">Rice blast fungus</name>
    <name type="synonym">Magnaporthe oryzae</name>
    <dbReference type="NCBI Taxonomy" id="318829"/>
    <lineage>
        <taxon>Eukaryota</taxon>
        <taxon>Fungi</taxon>
        <taxon>Dikarya</taxon>
        <taxon>Ascomycota</taxon>
        <taxon>Pezizomycotina</taxon>
        <taxon>Sordariomycetes</taxon>
        <taxon>Sordariomycetidae</taxon>
        <taxon>Magnaporthales</taxon>
        <taxon>Pyriculariaceae</taxon>
        <taxon>Pyricularia</taxon>
    </lineage>
</organism>
<reference evidence="6 7" key="1">
    <citation type="journal article" date="2019" name="Mol. Biol. Evol.">
        <title>Blast fungal genomes show frequent chromosomal changes, gene gains and losses, and effector gene turnover.</title>
        <authorList>
            <person name="Gomez Luciano L.B."/>
            <person name="Jason Tsai I."/>
            <person name="Chuma I."/>
            <person name="Tosa Y."/>
            <person name="Chen Y.H."/>
            <person name="Li J.Y."/>
            <person name="Li M.Y."/>
            <person name="Jade Lu M.Y."/>
            <person name="Nakayashiki H."/>
            <person name="Li W.H."/>
        </authorList>
    </citation>
    <scope>NUCLEOTIDE SEQUENCE [LARGE SCALE GENOMIC DNA]</scope>
    <source>
        <strain evidence="6">MZ5-1-6</strain>
    </source>
</reference>
<keyword evidence="2" id="KW-0812">Transmembrane</keyword>
<dbReference type="InterPro" id="IPR052649">
    <property type="entry name" value="NCE102-like"/>
</dbReference>
<dbReference type="InterPro" id="IPR008253">
    <property type="entry name" value="Marvel"/>
</dbReference>
<dbReference type="VEuPathDB" id="FungiDB:M_BR32_EuGene_00062931"/>
<evidence type="ECO:0000256" key="2">
    <source>
        <dbReference type="ARBA" id="ARBA00022692"/>
    </source>
</evidence>
<proteinExistence type="predicted"/>
<dbReference type="GO" id="GO:0005886">
    <property type="term" value="C:plasma membrane"/>
    <property type="evidence" value="ECO:0007669"/>
    <property type="project" value="TreeGrafter"/>
</dbReference>
<comment type="subcellular location">
    <subcellularLocation>
        <location evidence="1">Membrane</location>
        <topology evidence="1">Multi-pass membrane protein</topology>
    </subcellularLocation>
</comment>
<dbReference type="GO" id="GO:0070941">
    <property type="term" value="P:eisosome assembly"/>
    <property type="evidence" value="ECO:0007669"/>
    <property type="project" value="TreeGrafter"/>
</dbReference>
<keyword evidence="4" id="KW-0472">Membrane</keyword>
<protein>
    <recommendedName>
        <fullName evidence="5">MARVEL domain-containing protein</fullName>
    </recommendedName>
</protein>
<feature type="domain" description="MARVEL" evidence="5">
    <location>
        <begin position="7"/>
        <end position="167"/>
    </location>
</feature>
<name>A0A4P7N5V0_PYROR</name>
<dbReference type="PANTHER" id="PTHR28165:SF2">
    <property type="entry name" value="MARVEL DOMAIN-CONTAINING PROTEIN"/>
    <property type="match status" value="1"/>
</dbReference>
<dbReference type="EMBL" id="CP034205">
    <property type="protein sequence ID" value="QBZ56942.1"/>
    <property type="molecule type" value="Genomic_DNA"/>
</dbReference>
<sequence>MHSIIGLGLKGFLLIASAVVLGLSVTLANHQKYGSPPAETSFASFTGGFGIVVAAIGVASMFIDAIPTLVPLVVEGLAALFFLAGGIALAIAMKGVSCDGDLGSEAYGVRFFNKILNGGCPTVNRCYVSDKIIFSPEEGNDSLKARCVRTQADFAFQFIAMFAALGALAMTFFTARRSGTRVIA</sequence>
<dbReference type="PANTHER" id="PTHR28165">
    <property type="entry name" value="NON-CLASSICAL EXPORT PROTEIN 2-RELATED"/>
    <property type="match status" value="1"/>
</dbReference>
<dbReference type="AlphaFoldDB" id="A0A4P7N5V0"/>
<evidence type="ECO:0000313" key="6">
    <source>
        <dbReference type="EMBL" id="QBZ56942.1"/>
    </source>
</evidence>
<dbReference type="Pfam" id="PF01284">
    <property type="entry name" value="MARVEL"/>
    <property type="match status" value="1"/>
</dbReference>
<evidence type="ECO:0000259" key="5">
    <source>
        <dbReference type="Pfam" id="PF01284"/>
    </source>
</evidence>
<evidence type="ECO:0000256" key="3">
    <source>
        <dbReference type="ARBA" id="ARBA00022989"/>
    </source>
</evidence>
<dbReference type="GO" id="GO:0072659">
    <property type="term" value="P:protein localization to plasma membrane"/>
    <property type="evidence" value="ECO:0007669"/>
    <property type="project" value="TreeGrafter"/>
</dbReference>
<gene>
    <name evidence="6" type="ORF">PoMZ_01860</name>
</gene>
<accession>A0A4P7N5V0</accession>
<evidence type="ECO:0000256" key="1">
    <source>
        <dbReference type="ARBA" id="ARBA00004141"/>
    </source>
</evidence>